<comment type="caution">
    <text evidence="2">The sequence shown here is derived from an EMBL/GenBank/DDBJ whole genome shotgun (WGS) entry which is preliminary data.</text>
</comment>
<evidence type="ECO:0000256" key="1">
    <source>
        <dbReference type="SAM" id="Phobius"/>
    </source>
</evidence>
<name>A0A402A8N7_9CHLR</name>
<keyword evidence="1" id="KW-1133">Transmembrane helix</keyword>
<keyword evidence="1" id="KW-0472">Membrane</keyword>
<keyword evidence="1" id="KW-0812">Transmembrane</keyword>
<dbReference type="Proteomes" id="UP000287352">
    <property type="component" value="Unassembled WGS sequence"/>
</dbReference>
<gene>
    <name evidence="2" type="ORF">KTT_53860</name>
</gene>
<dbReference type="EMBL" id="BIFR01000002">
    <property type="protein sequence ID" value="GCE15527.1"/>
    <property type="molecule type" value="Genomic_DNA"/>
</dbReference>
<dbReference type="OrthoDB" id="152579at2"/>
<organism evidence="2 3">
    <name type="scientific">Tengunoibacter tsumagoiensis</name>
    <dbReference type="NCBI Taxonomy" id="2014871"/>
    <lineage>
        <taxon>Bacteria</taxon>
        <taxon>Bacillati</taxon>
        <taxon>Chloroflexota</taxon>
        <taxon>Ktedonobacteria</taxon>
        <taxon>Ktedonobacterales</taxon>
        <taxon>Dictyobacteraceae</taxon>
        <taxon>Tengunoibacter</taxon>
    </lineage>
</organism>
<evidence type="ECO:0000313" key="2">
    <source>
        <dbReference type="EMBL" id="GCE15527.1"/>
    </source>
</evidence>
<keyword evidence="3" id="KW-1185">Reference proteome</keyword>
<dbReference type="RefSeq" id="WP_126582975.1">
    <property type="nucleotide sequence ID" value="NZ_BIFR01000002.1"/>
</dbReference>
<protein>
    <submittedName>
        <fullName evidence="2">Uncharacterized protein</fullName>
    </submittedName>
</protein>
<accession>A0A402A8N7</accession>
<proteinExistence type="predicted"/>
<feature type="transmembrane region" description="Helical" evidence="1">
    <location>
        <begin position="75"/>
        <end position="94"/>
    </location>
</feature>
<dbReference type="AlphaFoldDB" id="A0A402A8N7"/>
<sequence length="208" mass="22722">MSVTMSKQSEITPRSALRHRPIGLEVDEFVVARTPRASRTKEQSVPIRVRTLKAQPRNEKAVPVLQSPATHPSHFWLLVIALSMITTILLIWIAQNCWALGTTTLDDLRYGRPRTVHMDHFVGHETGSAPSHFVAMNINGQISILEIPGGNSGSSHLLMGPHLNGPGADLAPVTLDFVGDSHTPDLIAEVHGIAIRFHNTGKTFEATP</sequence>
<evidence type="ECO:0000313" key="3">
    <source>
        <dbReference type="Proteomes" id="UP000287352"/>
    </source>
</evidence>
<reference evidence="3" key="1">
    <citation type="submission" date="2018-12" db="EMBL/GenBank/DDBJ databases">
        <title>Tengunoibacter tsumagoiensis gen. nov., sp. nov., Dictyobacter kobayashii sp. nov., D. alpinus sp. nov., and D. joshuensis sp. nov. and description of Dictyobacteraceae fam. nov. within the order Ktedonobacterales isolated from Tengu-no-mugimeshi.</title>
        <authorList>
            <person name="Wang C.M."/>
            <person name="Zheng Y."/>
            <person name="Sakai Y."/>
            <person name="Toyoda A."/>
            <person name="Minakuchi Y."/>
            <person name="Abe K."/>
            <person name="Yokota A."/>
            <person name="Yabe S."/>
        </authorList>
    </citation>
    <scope>NUCLEOTIDE SEQUENCE [LARGE SCALE GENOMIC DNA]</scope>
    <source>
        <strain evidence="3">Uno3</strain>
    </source>
</reference>